<dbReference type="EMBL" id="MHLA01000001">
    <property type="protein sequence ID" value="OGZ00379.1"/>
    <property type="molecule type" value="Genomic_DNA"/>
</dbReference>
<proteinExistence type="predicted"/>
<dbReference type="Pfam" id="PF01231">
    <property type="entry name" value="IDO"/>
    <property type="match status" value="1"/>
</dbReference>
<gene>
    <name evidence="3" type="ORF">A2945_03465</name>
</gene>
<name>A0A1G2CG56_9BACT</name>
<evidence type="ECO:0000256" key="1">
    <source>
        <dbReference type="ARBA" id="ARBA00022723"/>
    </source>
</evidence>
<evidence type="ECO:0000313" key="4">
    <source>
        <dbReference type="Proteomes" id="UP000178880"/>
    </source>
</evidence>
<evidence type="ECO:0000313" key="3">
    <source>
        <dbReference type="EMBL" id="OGZ00379.1"/>
    </source>
</evidence>
<dbReference type="GO" id="GO:0020037">
    <property type="term" value="F:heme binding"/>
    <property type="evidence" value="ECO:0007669"/>
    <property type="project" value="InterPro"/>
</dbReference>
<keyword evidence="1" id="KW-0479">Metal-binding</keyword>
<sequence length="159" mass="18016">MRPFYFVPRNVIFVGVDELRGELMNLFGETGGQSAMMHLRLAIAEVRHKDGYFPTMRNYMPREQREIIELVLATSRVRQIAVAELKHGNATLALAYNDYINSMLSSRHEHKSHAHDYVGRFPGESRGSGTPPLQWLADLIEVLKAHLIPIPEHLTPATA</sequence>
<keyword evidence="2" id="KW-0408">Iron</keyword>
<dbReference type="GO" id="GO:0046872">
    <property type="term" value="F:metal ion binding"/>
    <property type="evidence" value="ECO:0007669"/>
    <property type="project" value="UniProtKB-KW"/>
</dbReference>
<dbReference type="SUPFAM" id="SSF140959">
    <property type="entry name" value="Indolic compounds 2,3-dioxygenase-like"/>
    <property type="match status" value="1"/>
</dbReference>
<dbReference type="Gene3D" id="1.20.58.480">
    <property type="match status" value="1"/>
</dbReference>
<reference evidence="3 4" key="1">
    <citation type="journal article" date="2016" name="Nat. Commun.">
        <title>Thousands of microbial genomes shed light on interconnected biogeochemical processes in an aquifer system.</title>
        <authorList>
            <person name="Anantharaman K."/>
            <person name="Brown C.T."/>
            <person name="Hug L.A."/>
            <person name="Sharon I."/>
            <person name="Castelle C.J."/>
            <person name="Probst A.J."/>
            <person name="Thomas B.C."/>
            <person name="Singh A."/>
            <person name="Wilkins M.J."/>
            <person name="Karaoz U."/>
            <person name="Brodie E.L."/>
            <person name="Williams K.H."/>
            <person name="Hubbard S.S."/>
            <person name="Banfield J.F."/>
        </authorList>
    </citation>
    <scope>NUCLEOTIDE SEQUENCE [LARGE SCALE GENOMIC DNA]</scope>
</reference>
<dbReference type="GO" id="GO:0019441">
    <property type="term" value="P:L-tryptophan catabolic process to kynurenine"/>
    <property type="evidence" value="ECO:0007669"/>
    <property type="project" value="InterPro"/>
</dbReference>
<dbReference type="PANTHER" id="PTHR28657:SF5">
    <property type="entry name" value="INDOLEAMINE 2,3-DIOXYGENASE"/>
    <property type="match status" value="1"/>
</dbReference>
<accession>A0A1G2CG56</accession>
<evidence type="ECO:0000256" key="2">
    <source>
        <dbReference type="ARBA" id="ARBA00023004"/>
    </source>
</evidence>
<dbReference type="Proteomes" id="UP000178880">
    <property type="component" value="Unassembled WGS sequence"/>
</dbReference>
<protein>
    <submittedName>
        <fullName evidence="3">Uncharacterized protein</fullName>
    </submittedName>
</protein>
<organism evidence="3 4">
    <name type="scientific">Candidatus Liptonbacteria bacterium RIFCSPLOWO2_01_FULL_52_25</name>
    <dbReference type="NCBI Taxonomy" id="1798650"/>
    <lineage>
        <taxon>Bacteria</taxon>
        <taxon>Candidatus Liptoniibacteriota</taxon>
    </lineage>
</organism>
<dbReference type="InterPro" id="IPR037217">
    <property type="entry name" value="Trp/Indoleamine_2_3_dOase-like"/>
</dbReference>
<dbReference type="STRING" id="1798650.A2945_03465"/>
<dbReference type="InterPro" id="IPR000898">
    <property type="entry name" value="Indolamine_dOase"/>
</dbReference>
<dbReference type="AlphaFoldDB" id="A0A1G2CG56"/>
<dbReference type="GO" id="GO:0016491">
    <property type="term" value="F:oxidoreductase activity"/>
    <property type="evidence" value="ECO:0007669"/>
    <property type="project" value="UniProtKB-ARBA"/>
</dbReference>
<comment type="caution">
    <text evidence="3">The sequence shown here is derived from an EMBL/GenBank/DDBJ whole genome shotgun (WGS) entry which is preliminary data.</text>
</comment>
<dbReference type="PANTHER" id="PTHR28657">
    <property type="entry name" value="INDOLEAMINE 2,3-DIOXYGENASE"/>
    <property type="match status" value="1"/>
</dbReference>